<comment type="subunit">
    <text evidence="2 4">Homodimer.</text>
</comment>
<evidence type="ECO:0000256" key="2">
    <source>
        <dbReference type="ARBA" id="ARBA00011738"/>
    </source>
</evidence>
<keyword evidence="4" id="KW-0052">Apoplast</keyword>
<evidence type="ECO:0000256" key="4">
    <source>
        <dbReference type="RuleBase" id="RU363099"/>
    </source>
</evidence>
<dbReference type="Gene3D" id="2.40.480.10">
    <property type="entry name" value="Allene oxide cyclase-like"/>
    <property type="match status" value="1"/>
</dbReference>
<protein>
    <recommendedName>
        <fullName evidence="4">Dirigent protein</fullName>
    </recommendedName>
</protein>
<name>A0A2U1MUZ6_ARTAN</name>
<dbReference type="STRING" id="35608.A0A2U1MUZ6"/>
<dbReference type="PANTHER" id="PTHR21495">
    <property type="entry name" value="NUCLEOPORIN-RELATED"/>
    <property type="match status" value="1"/>
</dbReference>
<dbReference type="GO" id="GO:0009699">
    <property type="term" value="P:phenylpropanoid biosynthetic process"/>
    <property type="evidence" value="ECO:0007669"/>
    <property type="project" value="UniProtKB-ARBA"/>
</dbReference>
<gene>
    <name evidence="5" type="ORF">CTI12_AA338730</name>
</gene>
<accession>A0A2U1MUZ6</accession>
<dbReference type="Proteomes" id="UP000245207">
    <property type="component" value="Unassembled WGS sequence"/>
</dbReference>
<comment type="function">
    <text evidence="4">Dirigent proteins impart stereoselectivity on the phenoxy radical-coupling reaction, yielding optically active lignans from two molecules of coniferyl alcohol in the biosynthesis of lignans, flavonolignans, and alkaloids and thus plays a central role in plant secondary metabolism.</text>
</comment>
<dbReference type="EMBL" id="PKPP01004291">
    <property type="protein sequence ID" value="PWA65081.1"/>
    <property type="molecule type" value="Genomic_DNA"/>
</dbReference>
<comment type="similarity">
    <text evidence="1 4">Belongs to the plant dirigent protein family.</text>
</comment>
<organism evidence="5 6">
    <name type="scientific">Artemisia annua</name>
    <name type="common">Sweet wormwood</name>
    <dbReference type="NCBI Taxonomy" id="35608"/>
    <lineage>
        <taxon>Eukaryota</taxon>
        <taxon>Viridiplantae</taxon>
        <taxon>Streptophyta</taxon>
        <taxon>Embryophyta</taxon>
        <taxon>Tracheophyta</taxon>
        <taxon>Spermatophyta</taxon>
        <taxon>Magnoliopsida</taxon>
        <taxon>eudicotyledons</taxon>
        <taxon>Gunneridae</taxon>
        <taxon>Pentapetalae</taxon>
        <taxon>asterids</taxon>
        <taxon>campanulids</taxon>
        <taxon>Asterales</taxon>
        <taxon>Asteraceae</taxon>
        <taxon>Asteroideae</taxon>
        <taxon>Anthemideae</taxon>
        <taxon>Artemisiinae</taxon>
        <taxon>Artemisia</taxon>
    </lineage>
</organism>
<dbReference type="AlphaFoldDB" id="A0A2U1MUZ6"/>
<dbReference type="InterPro" id="IPR004265">
    <property type="entry name" value="Dirigent"/>
</dbReference>
<dbReference type="Pfam" id="PF03018">
    <property type="entry name" value="Dirigent"/>
    <property type="match status" value="1"/>
</dbReference>
<feature type="chain" id="PRO_5015370315" description="Dirigent protein" evidence="4">
    <location>
        <begin position="26"/>
        <end position="243"/>
    </location>
</feature>
<reference evidence="5 6" key="1">
    <citation type="journal article" date="2018" name="Mol. Plant">
        <title>The genome of Artemisia annua provides insight into the evolution of Asteraceae family and artemisinin biosynthesis.</title>
        <authorList>
            <person name="Shen Q."/>
            <person name="Zhang L."/>
            <person name="Liao Z."/>
            <person name="Wang S."/>
            <person name="Yan T."/>
            <person name="Shi P."/>
            <person name="Liu M."/>
            <person name="Fu X."/>
            <person name="Pan Q."/>
            <person name="Wang Y."/>
            <person name="Lv Z."/>
            <person name="Lu X."/>
            <person name="Zhang F."/>
            <person name="Jiang W."/>
            <person name="Ma Y."/>
            <person name="Chen M."/>
            <person name="Hao X."/>
            <person name="Li L."/>
            <person name="Tang Y."/>
            <person name="Lv G."/>
            <person name="Zhou Y."/>
            <person name="Sun X."/>
            <person name="Brodelius P.E."/>
            <person name="Rose J.K.C."/>
            <person name="Tang K."/>
        </authorList>
    </citation>
    <scope>NUCLEOTIDE SEQUENCE [LARGE SCALE GENOMIC DNA]</scope>
    <source>
        <strain evidence="6">cv. Huhao1</strain>
        <tissue evidence="5">Leaf</tissue>
    </source>
</reference>
<comment type="subcellular location">
    <subcellularLocation>
        <location evidence="4">Secreted</location>
        <location evidence="4">Extracellular space</location>
        <location evidence="4">Apoplast</location>
    </subcellularLocation>
</comment>
<dbReference type="InterPro" id="IPR044859">
    <property type="entry name" value="Allene_oxi_cyc_Dirigent"/>
</dbReference>
<proteinExistence type="inferred from homology"/>
<keyword evidence="3 4" id="KW-0964">Secreted</keyword>
<evidence type="ECO:0000313" key="5">
    <source>
        <dbReference type="EMBL" id="PWA65081.1"/>
    </source>
</evidence>
<evidence type="ECO:0000256" key="3">
    <source>
        <dbReference type="ARBA" id="ARBA00022525"/>
    </source>
</evidence>
<keyword evidence="4" id="KW-0732">Signal</keyword>
<sequence length="243" mass="27312">MAKIFFYFILLFIMALSQTISITRADPAFLQSIKKNPMKLKTEKLSHFKFYWHDIVSGPNPTAVTIVQPLANKTKNPLTGFGLINMIDDPLTEKPETESKLLGRAQGFYGASSQEEIGLLMAMNFVFLTGKYNGSTITIMGQNFATRKVREMSVIGGSGVFRFARGGISVDPLMGDRKLCSIVFLGEISSMDIDDDDDCMLLSMSPFTRLVHAWSDSRFLILISCEDWDSWFLSWRASKDSRV</sequence>
<evidence type="ECO:0000256" key="1">
    <source>
        <dbReference type="ARBA" id="ARBA00010746"/>
    </source>
</evidence>
<evidence type="ECO:0000313" key="6">
    <source>
        <dbReference type="Proteomes" id="UP000245207"/>
    </source>
</evidence>
<dbReference type="OrthoDB" id="1864232at2759"/>
<keyword evidence="6" id="KW-1185">Reference proteome</keyword>
<feature type="signal peptide" evidence="4">
    <location>
        <begin position="1"/>
        <end position="25"/>
    </location>
</feature>
<comment type="caution">
    <text evidence="5">The sequence shown here is derived from an EMBL/GenBank/DDBJ whole genome shotgun (WGS) entry which is preliminary data.</text>
</comment>
<dbReference type="GO" id="GO:0048046">
    <property type="term" value="C:apoplast"/>
    <property type="evidence" value="ECO:0007669"/>
    <property type="project" value="UniProtKB-SubCell"/>
</dbReference>